<protein>
    <submittedName>
        <fullName evidence="4">Uncharacterized protein</fullName>
    </submittedName>
</protein>
<dbReference type="GO" id="GO:0004347">
    <property type="term" value="F:glucose-6-phosphate isomerase activity"/>
    <property type="evidence" value="ECO:0007669"/>
    <property type="project" value="InterPro"/>
</dbReference>
<dbReference type="InterPro" id="IPR046348">
    <property type="entry name" value="SIS_dom_sf"/>
</dbReference>
<dbReference type="GO" id="GO:0097367">
    <property type="term" value="F:carbohydrate derivative binding"/>
    <property type="evidence" value="ECO:0007669"/>
    <property type="project" value="InterPro"/>
</dbReference>
<reference evidence="4 5" key="1">
    <citation type="journal article" date="2020" name="IScience">
        <title>Genome Sequencing of the Endangered Kingdonia uniflora (Circaeasteraceae, Ranunculales) Reveals Potential Mechanisms of Evolutionary Specialization.</title>
        <authorList>
            <person name="Sun Y."/>
            <person name="Deng T."/>
            <person name="Zhang A."/>
            <person name="Moore M.J."/>
            <person name="Landis J.B."/>
            <person name="Lin N."/>
            <person name="Zhang H."/>
            <person name="Zhang X."/>
            <person name="Huang J."/>
            <person name="Zhang X."/>
            <person name="Sun H."/>
            <person name="Wang H."/>
        </authorList>
    </citation>
    <scope>NUCLEOTIDE SEQUENCE [LARGE SCALE GENOMIC DNA]</scope>
    <source>
        <strain evidence="4">TB1705</strain>
        <tissue evidence="4">Leaf</tissue>
    </source>
</reference>
<keyword evidence="2" id="KW-0324">Glycolysis</keyword>
<dbReference type="GO" id="GO:0048029">
    <property type="term" value="F:monosaccharide binding"/>
    <property type="evidence" value="ECO:0007669"/>
    <property type="project" value="TreeGrafter"/>
</dbReference>
<keyword evidence="1" id="KW-0312">Gluconeogenesis</keyword>
<dbReference type="GO" id="GO:0006094">
    <property type="term" value="P:gluconeogenesis"/>
    <property type="evidence" value="ECO:0007669"/>
    <property type="project" value="UniProtKB-KW"/>
</dbReference>
<proteinExistence type="predicted"/>
<evidence type="ECO:0000256" key="1">
    <source>
        <dbReference type="ARBA" id="ARBA00022432"/>
    </source>
</evidence>
<dbReference type="OrthoDB" id="5831190at2759"/>
<dbReference type="SUPFAM" id="SSF53697">
    <property type="entry name" value="SIS domain"/>
    <property type="match status" value="1"/>
</dbReference>
<dbReference type="Gene3D" id="3.40.50.10490">
    <property type="entry name" value="Glucose-6-phosphate isomerase like protein, domain 1"/>
    <property type="match status" value="1"/>
</dbReference>
<comment type="caution">
    <text evidence="4">The sequence shown here is derived from an EMBL/GenBank/DDBJ whole genome shotgun (WGS) entry which is preliminary data.</text>
</comment>
<dbReference type="GO" id="GO:0006096">
    <property type="term" value="P:glycolytic process"/>
    <property type="evidence" value="ECO:0007669"/>
    <property type="project" value="UniProtKB-KW"/>
</dbReference>
<dbReference type="GO" id="GO:0051156">
    <property type="term" value="P:glucose 6-phosphate metabolic process"/>
    <property type="evidence" value="ECO:0007669"/>
    <property type="project" value="TreeGrafter"/>
</dbReference>
<dbReference type="PANTHER" id="PTHR11469">
    <property type="entry name" value="GLUCOSE-6-PHOSPHATE ISOMERASE"/>
    <property type="match status" value="1"/>
</dbReference>
<keyword evidence="3" id="KW-0413">Isomerase</keyword>
<dbReference type="Proteomes" id="UP000541444">
    <property type="component" value="Unassembled WGS sequence"/>
</dbReference>
<dbReference type="EMBL" id="JACGCM010002660">
    <property type="protein sequence ID" value="KAF6137009.1"/>
    <property type="molecule type" value="Genomic_DNA"/>
</dbReference>
<dbReference type="InterPro" id="IPR001672">
    <property type="entry name" value="G6P_Isomerase"/>
</dbReference>
<dbReference type="PANTHER" id="PTHR11469:SF1">
    <property type="entry name" value="GLUCOSE-6-PHOSPHATE ISOMERASE"/>
    <property type="match status" value="1"/>
</dbReference>
<organism evidence="4 5">
    <name type="scientific">Kingdonia uniflora</name>
    <dbReference type="NCBI Taxonomy" id="39325"/>
    <lineage>
        <taxon>Eukaryota</taxon>
        <taxon>Viridiplantae</taxon>
        <taxon>Streptophyta</taxon>
        <taxon>Embryophyta</taxon>
        <taxon>Tracheophyta</taxon>
        <taxon>Spermatophyta</taxon>
        <taxon>Magnoliopsida</taxon>
        <taxon>Ranunculales</taxon>
        <taxon>Circaeasteraceae</taxon>
        <taxon>Kingdonia</taxon>
    </lineage>
</organism>
<gene>
    <name evidence="4" type="ORF">GIB67_030773</name>
</gene>
<dbReference type="GO" id="GO:0005829">
    <property type="term" value="C:cytosol"/>
    <property type="evidence" value="ECO:0007669"/>
    <property type="project" value="TreeGrafter"/>
</dbReference>
<evidence type="ECO:0000256" key="2">
    <source>
        <dbReference type="ARBA" id="ARBA00023152"/>
    </source>
</evidence>
<dbReference type="Pfam" id="PF00342">
    <property type="entry name" value="PGI"/>
    <property type="match status" value="1"/>
</dbReference>
<name>A0A7J7L355_9MAGN</name>
<evidence type="ECO:0000256" key="3">
    <source>
        <dbReference type="ARBA" id="ARBA00023235"/>
    </source>
</evidence>
<evidence type="ECO:0000313" key="5">
    <source>
        <dbReference type="Proteomes" id="UP000541444"/>
    </source>
</evidence>
<keyword evidence="5" id="KW-1185">Reference proteome</keyword>
<dbReference type="AlphaFoldDB" id="A0A7J7L355"/>
<accession>A0A7J7L355</accession>
<sequence length="207" mass="23833">MRLKFTSKKIVGLPMILGRGYNIEGLEYLFCIETKQNGNEKCKTGHPYEANEEVQRRTTMAVPELIIWQHWAFSLNVVRLEERRAAPMVGDALCFLFSQTGYDIIAQLIIGYILSGKPIANLLFKIYGRIMINSMKDRPVLHVALRAPRDKVICSDGKNVVPDVWKVLDKINEFSERVRSGSWFYIAVKQLGHNKLQEYAMRMLLLL</sequence>
<evidence type="ECO:0000313" key="4">
    <source>
        <dbReference type="EMBL" id="KAF6137009.1"/>
    </source>
</evidence>